<dbReference type="InterPro" id="IPR057702">
    <property type="entry name" value="DUF7942"/>
</dbReference>
<dbReference type="RefSeq" id="WP_345581861.1">
    <property type="nucleotide sequence ID" value="NZ_BAAAXF010000054.1"/>
</dbReference>
<organism evidence="2 3">
    <name type="scientific">Streptomyces prasinosporus</name>
    <dbReference type="NCBI Taxonomy" id="68256"/>
    <lineage>
        <taxon>Bacteria</taxon>
        <taxon>Bacillati</taxon>
        <taxon>Actinomycetota</taxon>
        <taxon>Actinomycetes</taxon>
        <taxon>Kitasatosporales</taxon>
        <taxon>Streptomycetaceae</taxon>
        <taxon>Streptomyces</taxon>
        <taxon>Streptomyces albogriseolus group</taxon>
    </lineage>
</organism>
<keyword evidence="1" id="KW-1133">Transmembrane helix</keyword>
<proteinExistence type="predicted"/>
<dbReference type="EMBL" id="BAAAXF010000054">
    <property type="protein sequence ID" value="GAA3500452.1"/>
    <property type="molecule type" value="Genomic_DNA"/>
</dbReference>
<reference evidence="3" key="1">
    <citation type="journal article" date="2019" name="Int. J. Syst. Evol. Microbiol.">
        <title>The Global Catalogue of Microorganisms (GCM) 10K type strain sequencing project: providing services to taxonomists for standard genome sequencing and annotation.</title>
        <authorList>
            <consortium name="The Broad Institute Genomics Platform"/>
            <consortium name="The Broad Institute Genome Sequencing Center for Infectious Disease"/>
            <person name="Wu L."/>
            <person name="Ma J."/>
        </authorList>
    </citation>
    <scope>NUCLEOTIDE SEQUENCE [LARGE SCALE GENOMIC DNA]</scope>
    <source>
        <strain evidence="3">JCM 4816</strain>
    </source>
</reference>
<name>A0ABP6TYI7_9ACTN</name>
<accession>A0ABP6TYI7</accession>
<comment type="caution">
    <text evidence="2">The sequence shown here is derived from an EMBL/GenBank/DDBJ whole genome shotgun (WGS) entry which is preliminary data.</text>
</comment>
<feature type="transmembrane region" description="Helical" evidence="1">
    <location>
        <begin position="20"/>
        <end position="42"/>
    </location>
</feature>
<feature type="transmembrane region" description="Helical" evidence="1">
    <location>
        <begin position="75"/>
        <end position="95"/>
    </location>
</feature>
<keyword evidence="1" id="KW-0472">Membrane</keyword>
<evidence type="ECO:0000256" key="1">
    <source>
        <dbReference type="SAM" id="Phobius"/>
    </source>
</evidence>
<keyword evidence="1" id="KW-0812">Transmembrane</keyword>
<dbReference type="NCBIfam" id="NF046119">
    <property type="entry name" value="memb_SCO4225"/>
    <property type="match status" value="1"/>
</dbReference>
<protein>
    <recommendedName>
        <fullName evidence="4">Integral membrane protein</fullName>
    </recommendedName>
</protein>
<evidence type="ECO:0000313" key="2">
    <source>
        <dbReference type="EMBL" id="GAA3500452.1"/>
    </source>
</evidence>
<evidence type="ECO:0000313" key="3">
    <source>
        <dbReference type="Proteomes" id="UP001501455"/>
    </source>
</evidence>
<keyword evidence="3" id="KW-1185">Reference proteome</keyword>
<dbReference type="Proteomes" id="UP001501455">
    <property type="component" value="Unassembled WGS sequence"/>
</dbReference>
<evidence type="ECO:0008006" key="4">
    <source>
        <dbReference type="Google" id="ProtNLM"/>
    </source>
</evidence>
<gene>
    <name evidence="2" type="ORF">GCM10019016_075580</name>
</gene>
<dbReference type="Pfam" id="PF25637">
    <property type="entry name" value="DUF7942"/>
    <property type="match status" value="1"/>
</dbReference>
<sequence>MTAPDRSRVRRLLRRTLGDVFALGYLAVCAALLVWAFVATALDDSGESMAGVIPLLATAPTGFVLFLLLPEGLVPGIAALVAGALVNAVVIGWCARTLRRGDRPDRAS</sequence>